<keyword evidence="2" id="KW-1185">Reference proteome</keyword>
<proteinExistence type="predicted"/>
<evidence type="ECO:0000313" key="2">
    <source>
        <dbReference type="Proteomes" id="UP001485226"/>
    </source>
</evidence>
<protein>
    <recommendedName>
        <fullName evidence="3">Immunity protein 30</fullName>
    </recommendedName>
</protein>
<comment type="caution">
    <text evidence="1">The sequence shown here is derived from an EMBL/GenBank/DDBJ whole genome shotgun (WGS) entry which is preliminary data.</text>
</comment>
<evidence type="ECO:0000313" key="1">
    <source>
        <dbReference type="EMBL" id="MEL1256218.1"/>
    </source>
</evidence>
<sequence length="129" mass="15292">MKDRLKNAVESENEEELIKCLDFRQANKIDASYYDLIEMALLGTWHSQHEDLVNTIYLENLIDDRFVEPIINIAINKEIFRWYDDELESTLRKCVHALKTINSKKSNDALEKLEKLNNENIKFALEIYK</sequence>
<accession>A0ABU9IUS3</accession>
<organism evidence="1 2">
    <name type="scientific">Flavobacterium calami</name>
    <dbReference type="NCBI Taxonomy" id="3139144"/>
    <lineage>
        <taxon>Bacteria</taxon>
        <taxon>Pseudomonadati</taxon>
        <taxon>Bacteroidota</taxon>
        <taxon>Flavobacteriia</taxon>
        <taxon>Flavobacteriales</taxon>
        <taxon>Flavobacteriaceae</taxon>
        <taxon>Flavobacterium</taxon>
    </lineage>
</organism>
<dbReference type="RefSeq" id="WP_341694932.1">
    <property type="nucleotide sequence ID" value="NZ_JBBYHS010000038.1"/>
</dbReference>
<gene>
    <name evidence="1" type="ORF">AAEO57_20725</name>
</gene>
<dbReference type="EMBL" id="JBBYHS010000038">
    <property type="protein sequence ID" value="MEL1256218.1"/>
    <property type="molecule type" value="Genomic_DNA"/>
</dbReference>
<name>A0ABU9IUS3_9FLAO</name>
<evidence type="ECO:0008006" key="3">
    <source>
        <dbReference type="Google" id="ProtNLM"/>
    </source>
</evidence>
<reference evidence="1 2" key="1">
    <citation type="submission" date="2024-04" db="EMBL/GenBank/DDBJ databases">
        <title>Flavobacterium sp. DGU38 16S ribosomal RNA gene Genome sequencing and assembly.</title>
        <authorList>
            <person name="Park S."/>
        </authorList>
    </citation>
    <scope>NUCLEOTIDE SEQUENCE [LARGE SCALE GENOMIC DNA]</scope>
    <source>
        <strain evidence="1 2">DGU38</strain>
    </source>
</reference>
<dbReference type="Proteomes" id="UP001485226">
    <property type="component" value="Unassembled WGS sequence"/>
</dbReference>